<dbReference type="Proteomes" id="UP000235220">
    <property type="component" value="Chromosome 7"/>
</dbReference>
<keyword evidence="2" id="KW-1185">Reference proteome</keyword>
<dbReference type="InterPro" id="IPR000477">
    <property type="entry name" value="RT_dom"/>
</dbReference>
<reference evidence="3" key="1">
    <citation type="submission" date="2025-08" db="UniProtKB">
        <authorList>
            <consortium name="RefSeq"/>
        </authorList>
    </citation>
    <scope>IDENTIFICATION</scope>
    <source>
        <tissue evidence="3">Leaves</tissue>
    </source>
</reference>
<organism evidence="2 3">
    <name type="scientific">Juglans regia</name>
    <name type="common">English walnut</name>
    <dbReference type="NCBI Taxonomy" id="51240"/>
    <lineage>
        <taxon>Eukaryota</taxon>
        <taxon>Viridiplantae</taxon>
        <taxon>Streptophyta</taxon>
        <taxon>Embryophyta</taxon>
        <taxon>Tracheophyta</taxon>
        <taxon>Spermatophyta</taxon>
        <taxon>Magnoliopsida</taxon>
        <taxon>eudicotyledons</taxon>
        <taxon>Gunneridae</taxon>
        <taxon>Pentapetalae</taxon>
        <taxon>rosids</taxon>
        <taxon>fabids</taxon>
        <taxon>Fagales</taxon>
        <taxon>Juglandaceae</taxon>
        <taxon>Juglans</taxon>
    </lineage>
</organism>
<evidence type="ECO:0000313" key="3">
    <source>
        <dbReference type="RefSeq" id="XP_018805321.1"/>
    </source>
</evidence>
<accession>A0A2I4DDV9</accession>
<dbReference type="CDD" id="cd01650">
    <property type="entry name" value="RT_nLTR_like"/>
    <property type="match status" value="1"/>
</dbReference>
<sequence>MDDVVVDLGSAETKVQIQDENPAIQEGYVSTDGIHCDHLCKEKVCASDCDSPVKKKDGKRALGSKFSWCNGKNGMARSWSRIDHGLWNLEVVSMLPDAFYMLFLRTLDHAPLLVSLNSNNFRYGPSSFKFQQMWVSHDGFLYVVKESWQESVGEESDLFLTKEELDLWQQREYTRLSQQVKLNWLEKGEASSQFFKTFASLSKPMVKEMKMADGTVLATPETIHEGVVDYSQSFLSTRPPRDLHDHSLYVQSVVVEQENRAIIQLPSIQEIKELMFAIPLNSSLRSNGFGSGFYQSYWDIVEANVVEAIRDLFLGTPIPRFYSASYIVLIPKVSQPSGFENLCPISFCYVIYKVFSKILVKRMSSILEKIIFPEQGAFFPGRNIFENIALAQEMICNLVRQCISSSWFSIVMNGTAKGFFLSDRRLRQGDPLLPYLFILVEQMLCQLLKYNFQSGKIGSFSHPQGAPLISHLLYADDIIVFANGGRSSIKRISDIFNIYEEWSGQRVSKEKSAIFFSKNMSLSRRRSLLQLTSFSEGCFPAKYLEVPLISGCMKITYVDELLD</sequence>
<dbReference type="OrthoDB" id="1937198at2759"/>
<dbReference type="KEGG" id="jre:108979172"/>
<dbReference type="GeneID" id="108979172"/>
<dbReference type="Pfam" id="PF00078">
    <property type="entry name" value="RVT_1"/>
    <property type="match status" value="1"/>
</dbReference>
<protein>
    <submittedName>
        <fullName evidence="3">Uncharacterized protein LOC108979172</fullName>
    </submittedName>
</protein>
<dbReference type="PANTHER" id="PTHR46890">
    <property type="entry name" value="NON-LTR RETROLELEMENT REVERSE TRANSCRIPTASE-LIKE PROTEIN-RELATED"/>
    <property type="match status" value="1"/>
</dbReference>
<name>A0A2I4DDV9_JUGRE</name>
<proteinExistence type="predicted"/>
<dbReference type="STRING" id="51240.A0A2I4DDV9"/>
<dbReference type="AlphaFoldDB" id="A0A2I4DDV9"/>
<dbReference type="RefSeq" id="XP_018805321.1">
    <property type="nucleotide sequence ID" value="XM_018949776.1"/>
</dbReference>
<gene>
    <name evidence="3" type="primary">LOC108979172</name>
</gene>
<dbReference type="PANTHER" id="PTHR46890:SF48">
    <property type="entry name" value="RNA-DIRECTED DNA POLYMERASE"/>
    <property type="match status" value="1"/>
</dbReference>
<feature type="domain" description="Reverse transcriptase" evidence="1">
    <location>
        <begin position="394"/>
        <end position="516"/>
    </location>
</feature>
<evidence type="ECO:0000259" key="1">
    <source>
        <dbReference type="Pfam" id="PF00078"/>
    </source>
</evidence>
<dbReference type="InterPro" id="IPR052343">
    <property type="entry name" value="Retrotransposon-Effector_Assoc"/>
</dbReference>
<evidence type="ECO:0000313" key="2">
    <source>
        <dbReference type="Proteomes" id="UP000235220"/>
    </source>
</evidence>
<dbReference type="Gramene" id="Jr07_09310_p1">
    <property type="protein sequence ID" value="cds.Jr07_09310_p1"/>
    <property type="gene ID" value="Jr07_09310"/>
</dbReference>